<comment type="caution">
    <text evidence="3">The sequence shown here is derived from an EMBL/GenBank/DDBJ whole genome shotgun (WGS) entry which is preliminary data.</text>
</comment>
<dbReference type="EMBL" id="JAKFHA010000031">
    <property type="protein sequence ID" value="MCF2532223.1"/>
    <property type="molecule type" value="Genomic_DNA"/>
</dbReference>
<accession>A0AA41Q631</accession>
<feature type="transmembrane region" description="Helical" evidence="2">
    <location>
        <begin position="107"/>
        <end position="131"/>
    </location>
</feature>
<dbReference type="PANTHER" id="PTHR40078">
    <property type="entry name" value="INTEGRAL MEMBRANE PROTEIN-RELATED"/>
    <property type="match status" value="1"/>
</dbReference>
<reference evidence="3" key="1">
    <citation type="submission" date="2022-01" db="EMBL/GenBank/DDBJ databases">
        <title>Genome-Based Taxonomic Classification of the Phylum Actinobacteria.</title>
        <authorList>
            <person name="Gao Y."/>
        </authorList>
    </citation>
    <scope>NUCLEOTIDE SEQUENCE</scope>
    <source>
        <strain evidence="3">KLBMP 8922</strain>
    </source>
</reference>
<feature type="transmembrane region" description="Helical" evidence="2">
    <location>
        <begin position="80"/>
        <end position="101"/>
    </location>
</feature>
<dbReference type="InterPro" id="IPR038750">
    <property type="entry name" value="YczE/YyaS-like"/>
</dbReference>
<feature type="transmembrane region" description="Helical" evidence="2">
    <location>
        <begin position="16"/>
        <end position="35"/>
    </location>
</feature>
<feature type="region of interest" description="Disordered" evidence="1">
    <location>
        <begin position="235"/>
        <end position="281"/>
    </location>
</feature>
<organism evidence="3 4">
    <name type="scientific">Yinghuangia soli</name>
    <dbReference type="NCBI Taxonomy" id="2908204"/>
    <lineage>
        <taxon>Bacteria</taxon>
        <taxon>Bacillati</taxon>
        <taxon>Actinomycetota</taxon>
        <taxon>Actinomycetes</taxon>
        <taxon>Kitasatosporales</taxon>
        <taxon>Streptomycetaceae</taxon>
        <taxon>Yinghuangia</taxon>
    </lineage>
</organism>
<proteinExistence type="predicted"/>
<evidence type="ECO:0000256" key="2">
    <source>
        <dbReference type="SAM" id="Phobius"/>
    </source>
</evidence>
<dbReference type="AlphaFoldDB" id="A0AA41Q631"/>
<dbReference type="Proteomes" id="UP001165378">
    <property type="component" value="Unassembled WGS sequence"/>
</dbReference>
<dbReference type="PANTHER" id="PTHR40078:SF1">
    <property type="entry name" value="INTEGRAL MEMBRANE PROTEIN"/>
    <property type="match status" value="1"/>
</dbReference>
<evidence type="ECO:0000313" key="4">
    <source>
        <dbReference type="Proteomes" id="UP001165378"/>
    </source>
</evidence>
<protein>
    <recommendedName>
        <fullName evidence="5">Membrane protein YczE</fullName>
    </recommendedName>
</protein>
<evidence type="ECO:0000313" key="3">
    <source>
        <dbReference type="EMBL" id="MCF2532223.1"/>
    </source>
</evidence>
<dbReference type="Pfam" id="PF19700">
    <property type="entry name" value="DUF6198"/>
    <property type="match status" value="1"/>
</dbReference>
<keyword evidence="2" id="KW-1133">Transmembrane helix</keyword>
<sequence>MGRTGPVDWYWTRRLVQLYAGLALYGFSMALMLRAGLGLDPWDVFHQGLQERTPLSFGMVTAVVGAAVLLLWWPLRQMPGLGTVSNVVVIGVAVDASLRVLPEAEGLAWQVVFMLASVVLNAVAGGAYIGARLGPGPRDGLMTGLVRRTGRSVRLVRTGIEVAVLAVGFALGGSVGIGTVVYALGIGPLVQVFLPLFTVPERAAKAAVAGGDEAGTRAAGVGTTAGVADVGAAGGAGGAGGATAAPTDASANAPADGAGGTADGLGAPSRSKSPEPEGAAA</sequence>
<name>A0AA41Q631_9ACTN</name>
<gene>
    <name evidence="3" type="ORF">LZ495_34095</name>
</gene>
<evidence type="ECO:0000256" key="1">
    <source>
        <dbReference type="SAM" id="MobiDB-lite"/>
    </source>
</evidence>
<feature type="transmembrane region" description="Helical" evidence="2">
    <location>
        <begin position="55"/>
        <end position="73"/>
    </location>
</feature>
<evidence type="ECO:0008006" key="5">
    <source>
        <dbReference type="Google" id="ProtNLM"/>
    </source>
</evidence>
<keyword evidence="4" id="KW-1185">Reference proteome</keyword>
<keyword evidence="2" id="KW-0812">Transmembrane</keyword>
<keyword evidence="2" id="KW-0472">Membrane</keyword>
<feature type="compositionally biased region" description="Low complexity" evidence="1">
    <location>
        <begin position="242"/>
        <end position="256"/>
    </location>
</feature>